<dbReference type="Pfam" id="PF00196">
    <property type="entry name" value="GerE"/>
    <property type="match status" value="1"/>
</dbReference>
<keyword evidence="4" id="KW-0804">Transcription</keyword>
<dbReference type="InterPro" id="IPR001789">
    <property type="entry name" value="Sig_transdc_resp-reg_receiver"/>
</dbReference>
<feature type="modified residue" description="4-aspartylphosphate" evidence="5">
    <location>
        <position position="49"/>
    </location>
</feature>
<keyword evidence="3" id="KW-0238">DNA-binding</keyword>
<dbReference type="EMBL" id="CP141059">
    <property type="protein sequence ID" value="WQQ25555.1"/>
    <property type="molecule type" value="Genomic_DNA"/>
</dbReference>
<dbReference type="InterPro" id="IPR011006">
    <property type="entry name" value="CheY-like_superfamily"/>
</dbReference>
<dbReference type="Pfam" id="PF00072">
    <property type="entry name" value="Response_reg"/>
    <property type="match status" value="1"/>
</dbReference>
<evidence type="ECO:0000256" key="3">
    <source>
        <dbReference type="ARBA" id="ARBA00023125"/>
    </source>
</evidence>
<evidence type="ECO:0000313" key="8">
    <source>
        <dbReference type="EMBL" id="WQQ25555.1"/>
    </source>
</evidence>
<dbReference type="InterPro" id="IPR016032">
    <property type="entry name" value="Sig_transdc_resp-reg_C-effctor"/>
</dbReference>
<feature type="domain" description="HTH luxR-type" evidence="6">
    <location>
        <begin position="143"/>
        <end position="208"/>
    </location>
</feature>
<dbReference type="PANTHER" id="PTHR43214">
    <property type="entry name" value="TWO-COMPONENT RESPONSE REGULATOR"/>
    <property type="match status" value="1"/>
</dbReference>
<dbReference type="PROSITE" id="PS50110">
    <property type="entry name" value="RESPONSE_REGULATORY"/>
    <property type="match status" value="1"/>
</dbReference>
<dbReference type="Proteomes" id="UP001327225">
    <property type="component" value="Chromosome"/>
</dbReference>
<dbReference type="InterPro" id="IPR039420">
    <property type="entry name" value="WalR-like"/>
</dbReference>
<accession>A0ABZ0ZMM5</accession>
<proteinExistence type="predicted"/>
<dbReference type="RefSeq" id="WP_322456482.1">
    <property type="nucleotide sequence ID" value="NZ_CP141059.1"/>
</dbReference>
<keyword evidence="1 5" id="KW-0597">Phosphoprotein</keyword>
<dbReference type="SMART" id="SM00421">
    <property type="entry name" value="HTH_LUXR"/>
    <property type="match status" value="1"/>
</dbReference>
<keyword evidence="9" id="KW-1185">Reference proteome</keyword>
<dbReference type="InterPro" id="IPR058245">
    <property type="entry name" value="NreC/VraR/RcsB-like_REC"/>
</dbReference>
<feature type="domain" description="Response regulatory" evidence="7">
    <location>
        <begin position="1"/>
        <end position="115"/>
    </location>
</feature>
<evidence type="ECO:0000256" key="4">
    <source>
        <dbReference type="ARBA" id="ARBA00023163"/>
    </source>
</evidence>
<evidence type="ECO:0000259" key="6">
    <source>
        <dbReference type="PROSITE" id="PS50043"/>
    </source>
</evidence>
<keyword evidence="2" id="KW-0805">Transcription regulation</keyword>
<dbReference type="Gene3D" id="3.40.50.2300">
    <property type="match status" value="1"/>
</dbReference>
<reference evidence="9" key="1">
    <citation type="submission" date="2023-12" db="EMBL/GenBank/DDBJ databases">
        <title>Novel species in genus Nocardioides.</title>
        <authorList>
            <person name="Zhou H."/>
        </authorList>
    </citation>
    <scope>NUCLEOTIDE SEQUENCE [LARGE SCALE GENOMIC DNA]</scope>
    <source>
        <strain evidence="9">HM61</strain>
    </source>
</reference>
<dbReference type="PROSITE" id="PS50043">
    <property type="entry name" value="HTH_LUXR_2"/>
    <property type="match status" value="1"/>
</dbReference>
<protein>
    <submittedName>
        <fullName evidence="8">Response regulator transcription factor</fullName>
    </submittedName>
</protein>
<name>A0ABZ0ZMM5_9ACTN</name>
<evidence type="ECO:0000256" key="1">
    <source>
        <dbReference type="ARBA" id="ARBA00022553"/>
    </source>
</evidence>
<evidence type="ECO:0000256" key="2">
    <source>
        <dbReference type="ARBA" id="ARBA00023015"/>
    </source>
</evidence>
<dbReference type="CDD" id="cd06170">
    <property type="entry name" value="LuxR_C_like"/>
    <property type="match status" value="1"/>
</dbReference>
<dbReference type="InterPro" id="IPR000792">
    <property type="entry name" value="Tscrpt_reg_LuxR_C"/>
</dbReference>
<gene>
    <name evidence="8" type="ORF">SHK19_16490</name>
</gene>
<dbReference type="PROSITE" id="PS00622">
    <property type="entry name" value="HTH_LUXR_1"/>
    <property type="match status" value="1"/>
</dbReference>
<dbReference type="SUPFAM" id="SSF52172">
    <property type="entry name" value="CheY-like"/>
    <property type="match status" value="1"/>
</dbReference>
<dbReference type="PRINTS" id="PR00038">
    <property type="entry name" value="HTHLUXR"/>
</dbReference>
<organism evidence="8 9">
    <name type="scientific">Nocardioides bizhenqiangii</name>
    <dbReference type="NCBI Taxonomy" id="3095076"/>
    <lineage>
        <taxon>Bacteria</taxon>
        <taxon>Bacillati</taxon>
        <taxon>Actinomycetota</taxon>
        <taxon>Actinomycetes</taxon>
        <taxon>Propionibacteriales</taxon>
        <taxon>Nocardioidaceae</taxon>
        <taxon>Nocardioides</taxon>
    </lineage>
</organism>
<evidence type="ECO:0000259" key="7">
    <source>
        <dbReference type="PROSITE" id="PS50110"/>
    </source>
</evidence>
<dbReference type="PANTHER" id="PTHR43214:SF24">
    <property type="entry name" value="TRANSCRIPTIONAL REGULATORY PROTEIN NARL-RELATED"/>
    <property type="match status" value="1"/>
</dbReference>
<dbReference type="SMART" id="SM00448">
    <property type="entry name" value="REC"/>
    <property type="match status" value="1"/>
</dbReference>
<dbReference type="SUPFAM" id="SSF46894">
    <property type="entry name" value="C-terminal effector domain of the bipartite response regulators"/>
    <property type="match status" value="1"/>
</dbReference>
<evidence type="ECO:0000256" key="5">
    <source>
        <dbReference type="PROSITE-ProRule" id="PRU00169"/>
    </source>
</evidence>
<sequence>MADDDPLARTALTTILGSASDLDVVGSAGNGAEAVQAATRLRPDVVVMDIRMPVINGIDATRHLTSLSPTAGRVLVLTTFGDEEYLLEALRAGASGFLLKNSSADQLIGAVRTVAAGEALLAPGVTRMVIERYLAATGPTRSAVSVLKRLTPRETEVMALMARGLSNREIADRLVLGETTVKTHVARILTKLAVRDRAQVVIAAYESGLVVAGRTDGS</sequence>
<dbReference type="CDD" id="cd17535">
    <property type="entry name" value="REC_NarL-like"/>
    <property type="match status" value="1"/>
</dbReference>
<evidence type="ECO:0000313" key="9">
    <source>
        <dbReference type="Proteomes" id="UP001327225"/>
    </source>
</evidence>